<feature type="domain" description="DEAD/DEAH-box helicase" evidence="7">
    <location>
        <begin position="223"/>
        <end position="310"/>
    </location>
</feature>
<dbReference type="Proteomes" id="UP000249390">
    <property type="component" value="Unassembled WGS sequence"/>
</dbReference>
<feature type="region of interest" description="Disordered" evidence="6">
    <location>
        <begin position="78"/>
        <end position="98"/>
    </location>
</feature>
<dbReference type="AlphaFoldDB" id="A0A328CV57"/>
<evidence type="ECO:0000313" key="8">
    <source>
        <dbReference type="EMBL" id="RAL37075.1"/>
    </source>
</evidence>
<evidence type="ECO:0000256" key="2">
    <source>
        <dbReference type="ARBA" id="ARBA00022741"/>
    </source>
</evidence>
<keyword evidence="2" id="KW-0547">Nucleotide-binding</keyword>
<dbReference type="GO" id="GO:0009536">
    <property type="term" value="C:plastid"/>
    <property type="evidence" value="ECO:0007669"/>
    <property type="project" value="UniProtKB-SubCell"/>
</dbReference>
<dbReference type="GO" id="GO:0016787">
    <property type="term" value="F:hydrolase activity"/>
    <property type="evidence" value="ECO:0007669"/>
    <property type="project" value="UniProtKB-KW"/>
</dbReference>
<comment type="subcellular location">
    <subcellularLocation>
        <location evidence="1">Plastid</location>
    </subcellularLocation>
</comment>
<protein>
    <recommendedName>
        <fullName evidence="7">DEAD/DEAH-box helicase domain-containing protein</fullName>
    </recommendedName>
</protein>
<dbReference type="InterPro" id="IPR027417">
    <property type="entry name" value="P-loop_NTPase"/>
</dbReference>
<evidence type="ECO:0000256" key="6">
    <source>
        <dbReference type="SAM" id="MobiDB-lite"/>
    </source>
</evidence>
<dbReference type="GO" id="GO:0004386">
    <property type="term" value="F:helicase activity"/>
    <property type="evidence" value="ECO:0007669"/>
    <property type="project" value="UniProtKB-KW"/>
</dbReference>
<dbReference type="PANTHER" id="PTHR47960">
    <property type="entry name" value="DEAD-BOX ATP-DEPENDENT RNA HELICASE 50"/>
    <property type="match status" value="1"/>
</dbReference>
<gene>
    <name evidence="8" type="ORF">DM860_003997</name>
</gene>
<name>A0A328CV57_9ASTE</name>
<evidence type="ECO:0000313" key="9">
    <source>
        <dbReference type="Proteomes" id="UP000249390"/>
    </source>
</evidence>
<dbReference type="EMBL" id="NQVE01000217">
    <property type="protein sequence ID" value="RAL37075.1"/>
    <property type="molecule type" value="Genomic_DNA"/>
</dbReference>
<sequence>MGKSNDSIAKRKNKKIRRKQNESSTVSERVAAIIAAKKRRQSGKRRLCQSMCFSLPTLEDPFNDRNGKPDPLKIKKQLKSKKDKKIEKKRNAADKKNVQLENLRAELLGKAKNPENTAHQTTGNGILGDADEGDIFDKNEDCPSKFLMSCLNTIQNAVLHDGALNNEAGNPFVGSSWGTKFWNCFTSGKDIMDTNQSHSCVEQIAWIASTAADSISKKQKGLSLRNPFLLYLVPSQEKAVKVRQIFKPLKTLGIHTISLHSGASMDHQIQGLKSCDPQFLIATPERLQELISHNAIDISGVSLLVIEGLDYEACSIDAIKTIKHLISGRSQTVVFCDSSRSPYISAVEKFLQVSFCKIPYGA</sequence>
<evidence type="ECO:0000256" key="4">
    <source>
        <dbReference type="ARBA" id="ARBA00022806"/>
    </source>
</evidence>
<feature type="compositionally biased region" description="Basic and acidic residues" evidence="6">
    <location>
        <begin position="84"/>
        <end position="98"/>
    </location>
</feature>
<proteinExistence type="predicted"/>
<evidence type="ECO:0000256" key="3">
    <source>
        <dbReference type="ARBA" id="ARBA00022801"/>
    </source>
</evidence>
<organism evidence="8 9">
    <name type="scientific">Cuscuta australis</name>
    <dbReference type="NCBI Taxonomy" id="267555"/>
    <lineage>
        <taxon>Eukaryota</taxon>
        <taxon>Viridiplantae</taxon>
        <taxon>Streptophyta</taxon>
        <taxon>Embryophyta</taxon>
        <taxon>Tracheophyta</taxon>
        <taxon>Spermatophyta</taxon>
        <taxon>Magnoliopsida</taxon>
        <taxon>eudicotyledons</taxon>
        <taxon>Gunneridae</taxon>
        <taxon>Pentapetalae</taxon>
        <taxon>asterids</taxon>
        <taxon>lamiids</taxon>
        <taxon>Solanales</taxon>
        <taxon>Convolvulaceae</taxon>
        <taxon>Cuscuteae</taxon>
        <taxon>Cuscuta</taxon>
        <taxon>Cuscuta subgen. Grammica</taxon>
        <taxon>Cuscuta sect. Cleistogrammica</taxon>
    </lineage>
</organism>
<comment type="caution">
    <text evidence="8">The sequence shown here is derived from an EMBL/GenBank/DDBJ whole genome shotgun (WGS) entry which is preliminary data.</text>
</comment>
<dbReference type="Gene3D" id="3.40.50.300">
    <property type="entry name" value="P-loop containing nucleotide triphosphate hydrolases"/>
    <property type="match status" value="1"/>
</dbReference>
<dbReference type="InterPro" id="IPR011545">
    <property type="entry name" value="DEAD/DEAH_box_helicase_dom"/>
</dbReference>
<keyword evidence="5" id="KW-0067">ATP-binding</keyword>
<keyword evidence="3" id="KW-0378">Hydrolase</keyword>
<feature type="region of interest" description="Disordered" evidence="6">
    <location>
        <begin position="1"/>
        <end position="27"/>
    </location>
</feature>
<dbReference type="GO" id="GO:0003676">
    <property type="term" value="F:nucleic acid binding"/>
    <property type="evidence" value="ECO:0007669"/>
    <property type="project" value="InterPro"/>
</dbReference>
<evidence type="ECO:0000256" key="5">
    <source>
        <dbReference type="ARBA" id="ARBA00022840"/>
    </source>
</evidence>
<evidence type="ECO:0000259" key="7">
    <source>
        <dbReference type="Pfam" id="PF00270"/>
    </source>
</evidence>
<dbReference type="SUPFAM" id="SSF52540">
    <property type="entry name" value="P-loop containing nucleoside triphosphate hydrolases"/>
    <property type="match status" value="1"/>
</dbReference>
<accession>A0A328CV57</accession>
<reference evidence="8 9" key="1">
    <citation type="submission" date="2018-06" db="EMBL/GenBank/DDBJ databases">
        <title>The Genome of Cuscuta australis (Dodder) Provides Insight into the Evolution of Plant Parasitism.</title>
        <authorList>
            <person name="Liu H."/>
        </authorList>
    </citation>
    <scope>NUCLEOTIDE SEQUENCE [LARGE SCALE GENOMIC DNA]</scope>
    <source>
        <strain evidence="9">cv. Yunnan</strain>
        <tissue evidence="8">Vines</tissue>
    </source>
</reference>
<keyword evidence="9" id="KW-1185">Reference proteome</keyword>
<evidence type="ECO:0000256" key="1">
    <source>
        <dbReference type="ARBA" id="ARBA00004474"/>
    </source>
</evidence>
<dbReference type="GO" id="GO:0005524">
    <property type="term" value="F:ATP binding"/>
    <property type="evidence" value="ECO:0007669"/>
    <property type="project" value="UniProtKB-KW"/>
</dbReference>
<keyword evidence="4" id="KW-0347">Helicase</keyword>
<dbReference type="Pfam" id="PF00270">
    <property type="entry name" value="DEAD"/>
    <property type="match status" value="1"/>
</dbReference>